<evidence type="ECO:0000256" key="2">
    <source>
        <dbReference type="SAM" id="Phobius"/>
    </source>
</evidence>
<evidence type="ECO:0000313" key="3">
    <source>
        <dbReference type="EMBL" id="MCC0178416.1"/>
    </source>
</evidence>
<accession>A0A964BT92</accession>
<comment type="caution">
    <text evidence="3">The sequence shown here is derived from an EMBL/GenBank/DDBJ whole genome shotgun (WGS) entry which is preliminary data.</text>
</comment>
<feature type="compositionally biased region" description="Polar residues" evidence="1">
    <location>
        <begin position="214"/>
        <end position="235"/>
    </location>
</feature>
<name>A0A964BT92_9CYAN</name>
<gene>
    <name evidence="3" type="ORF">I4641_15670</name>
</gene>
<feature type="compositionally biased region" description="Pro residues" evidence="1">
    <location>
        <begin position="245"/>
        <end position="256"/>
    </location>
</feature>
<keyword evidence="2" id="KW-1133">Transmembrane helix</keyword>
<feature type="compositionally biased region" description="Low complexity" evidence="1">
    <location>
        <begin position="257"/>
        <end position="266"/>
    </location>
</feature>
<evidence type="ECO:0000313" key="4">
    <source>
        <dbReference type="Proteomes" id="UP000729733"/>
    </source>
</evidence>
<dbReference type="AlphaFoldDB" id="A0A964BT92"/>
<feature type="region of interest" description="Disordered" evidence="1">
    <location>
        <begin position="214"/>
        <end position="266"/>
    </location>
</feature>
<dbReference type="EMBL" id="JADWDC010000042">
    <property type="protein sequence ID" value="MCC0178416.1"/>
    <property type="molecule type" value="Genomic_DNA"/>
</dbReference>
<protein>
    <submittedName>
        <fullName evidence="3">Uncharacterized protein</fullName>
    </submittedName>
</protein>
<dbReference type="RefSeq" id="WP_229641493.1">
    <property type="nucleotide sequence ID" value="NZ_JADWDC010000042.1"/>
</dbReference>
<evidence type="ECO:0000256" key="1">
    <source>
        <dbReference type="SAM" id="MobiDB-lite"/>
    </source>
</evidence>
<organism evidence="3 4">
    <name type="scientific">Waterburya agarophytonicola KI4</name>
    <dbReference type="NCBI Taxonomy" id="2874699"/>
    <lineage>
        <taxon>Bacteria</taxon>
        <taxon>Bacillati</taxon>
        <taxon>Cyanobacteriota</taxon>
        <taxon>Cyanophyceae</taxon>
        <taxon>Pleurocapsales</taxon>
        <taxon>Hyellaceae</taxon>
        <taxon>Waterburya</taxon>
        <taxon>Waterburya agarophytonicola</taxon>
    </lineage>
</organism>
<feature type="transmembrane region" description="Helical" evidence="2">
    <location>
        <begin position="126"/>
        <end position="147"/>
    </location>
</feature>
<keyword evidence="2" id="KW-0472">Membrane</keyword>
<proteinExistence type="predicted"/>
<keyword evidence="4" id="KW-1185">Reference proteome</keyword>
<dbReference type="Proteomes" id="UP000729733">
    <property type="component" value="Unassembled WGS sequence"/>
</dbReference>
<reference evidence="3" key="1">
    <citation type="journal article" date="2021" name="Antonie Van Leeuwenhoek">
        <title>Draft genome and description of Waterburya agarophytonicola gen. nov. sp. nov. (Pleurocapsales, Cyanobacteria): a seaweed symbiont.</title>
        <authorList>
            <person name="Bonthond G."/>
            <person name="Shalygin S."/>
            <person name="Bayer T."/>
            <person name="Weinberger F."/>
        </authorList>
    </citation>
    <scope>NUCLEOTIDE SEQUENCE</scope>
    <source>
        <strain evidence="3">KI4</strain>
    </source>
</reference>
<keyword evidence="2" id="KW-0812">Transmembrane</keyword>
<sequence>MLAEHSMLRDASQKQVIQKFSFIESLNLSQKLKSGDRVPQDINVNQAFNFLPPSSLKSSGSTPREATKATLSQEDAAIIAAVKTANLAHNSDLPHSDNSYPGIAEIIKYSDLNYRSQEYHPKNPNYLGKILFAIAVSYCLFVLWWLFGHQGSKFITRMMGGKHITLSQSDVEFIDRLERSLDTIDRQLEAQKSSSEEEDKVVYIPVYTPSNNTPTISAPATIPQTQSSATFQEKLSPSPEALKIPAPPPLPAPTPTPSAETSTPQESAKIAAIASKPTVKHTLIGILELGGGKSAALIKVNGQTRRFWLGEEISSSGWTLESITNQTAKINYQGEVRSIAVGETF</sequence>